<dbReference type="Proteomes" id="UP001630127">
    <property type="component" value="Unassembled WGS sequence"/>
</dbReference>
<reference evidence="1 2" key="1">
    <citation type="submission" date="2024-11" db="EMBL/GenBank/DDBJ databases">
        <title>A near-complete genome assembly of Cinchona calisaya.</title>
        <authorList>
            <person name="Lian D.C."/>
            <person name="Zhao X.W."/>
            <person name="Wei L."/>
        </authorList>
    </citation>
    <scope>NUCLEOTIDE SEQUENCE [LARGE SCALE GENOMIC DNA]</scope>
    <source>
        <tissue evidence="1">Nenye</tissue>
    </source>
</reference>
<dbReference type="AlphaFoldDB" id="A0ABD3AEB3"/>
<proteinExistence type="predicted"/>
<dbReference type="EMBL" id="JBJUIK010000004">
    <property type="protein sequence ID" value="KAL3530067.1"/>
    <property type="molecule type" value="Genomic_DNA"/>
</dbReference>
<name>A0ABD3AEB3_9GENT</name>
<gene>
    <name evidence="1" type="ORF">ACH5RR_009389</name>
</gene>
<protein>
    <recommendedName>
        <fullName evidence="3">Transposase</fullName>
    </recommendedName>
</protein>
<dbReference type="PANTHER" id="PTHR31973:SF189">
    <property type="entry name" value="TRANSPOSASE, MUDR, PLANT, MULE TRANSPOSASE DOMAIN PROTEIN-RELATED"/>
    <property type="match status" value="1"/>
</dbReference>
<keyword evidence="2" id="KW-1185">Reference proteome</keyword>
<evidence type="ECO:0000313" key="2">
    <source>
        <dbReference type="Proteomes" id="UP001630127"/>
    </source>
</evidence>
<dbReference type="PANTHER" id="PTHR31973">
    <property type="entry name" value="POLYPROTEIN, PUTATIVE-RELATED"/>
    <property type="match status" value="1"/>
</dbReference>
<comment type="caution">
    <text evidence="1">The sequence shown here is derived from an EMBL/GenBank/DDBJ whole genome shotgun (WGS) entry which is preliminary data.</text>
</comment>
<evidence type="ECO:0000313" key="1">
    <source>
        <dbReference type="EMBL" id="KAL3530067.1"/>
    </source>
</evidence>
<evidence type="ECO:0008006" key="3">
    <source>
        <dbReference type="Google" id="ProtNLM"/>
    </source>
</evidence>
<accession>A0ABD3AEB3</accession>
<sequence length="140" mass="16139">MFWSIGGASNVQLYEAELEKLKNFDAAAFDWVKRAPSPKSWCKAFFPPHTKYNMLTNNLCETFNSHILGARELSIIGMLEAIRKMLMDRIEKRVEWMRKYDGPVGPTIKELIQENIKLSSSWKTIANRDNGFQLRALGRA</sequence>
<organism evidence="1 2">
    <name type="scientific">Cinchona calisaya</name>
    <dbReference type="NCBI Taxonomy" id="153742"/>
    <lineage>
        <taxon>Eukaryota</taxon>
        <taxon>Viridiplantae</taxon>
        <taxon>Streptophyta</taxon>
        <taxon>Embryophyta</taxon>
        <taxon>Tracheophyta</taxon>
        <taxon>Spermatophyta</taxon>
        <taxon>Magnoliopsida</taxon>
        <taxon>eudicotyledons</taxon>
        <taxon>Gunneridae</taxon>
        <taxon>Pentapetalae</taxon>
        <taxon>asterids</taxon>
        <taxon>lamiids</taxon>
        <taxon>Gentianales</taxon>
        <taxon>Rubiaceae</taxon>
        <taxon>Cinchonoideae</taxon>
        <taxon>Cinchoneae</taxon>
        <taxon>Cinchona</taxon>
    </lineage>
</organism>